<evidence type="ECO:0000313" key="2">
    <source>
        <dbReference type="Proteomes" id="UP000772434"/>
    </source>
</evidence>
<proteinExistence type="predicted"/>
<organism evidence="1 2">
    <name type="scientific">Rhodocollybia butyracea</name>
    <dbReference type="NCBI Taxonomy" id="206335"/>
    <lineage>
        <taxon>Eukaryota</taxon>
        <taxon>Fungi</taxon>
        <taxon>Dikarya</taxon>
        <taxon>Basidiomycota</taxon>
        <taxon>Agaricomycotina</taxon>
        <taxon>Agaricomycetes</taxon>
        <taxon>Agaricomycetidae</taxon>
        <taxon>Agaricales</taxon>
        <taxon>Marasmiineae</taxon>
        <taxon>Omphalotaceae</taxon>
        <taxon>Rhodocollybia</taxon>
    </lineage>
</organism>
<sequence>MPLCSSCGSNTFVPRVVVDFPGLHDKLRTLSGPAFVQPDEVASVLQNIQRDLEDYKAEIYRLECLRPEKERLEQYAIQLRSLLSPFRKVPDEILQCIFDDSCNMNIFCVVDSKRRLPVHTSQALIRKPAMVISLVCSRWRRNALSMPVIWSRISLKWMMNAPRDYCADEYAKEFFPLSNFLDRSQKCPMMVNLDIPKNPFVRSSVLHPSLEQLFGNAGRWQDLSFKSADYSIKNLLDCDGIPSASFPVLRKLHLPAGAIEEDLVLFVGTAPSLQSLSLDNADDASWEFKHLNLKLLSHLDLVPAQVDIQYSFAQCPNLFSLGITESWQNFRRRPIMGPYSSRLEILTVRHGHRWSVSDDEDSVFPLLSFPSLKALHLENSESGGWPIKKYWNNFKPFMMFVKQSSFQLTTFSIQQLSISDANLVHILVHLPTLQNLTVDDIGISPGCSPISSDFIESLHAYRSSPLRLQTGSIIPRVRSLRLLNLAAITFSDLSVVEMVQSRWIPTRLHAVGTSALEVDCLREFTLTFLNRSEVDAGGVYRSLDPIEKNGMRIVVQMLEEE</sequence>
<dbReference type="OrthoDB" id="3022400at2759"/>
<dbReference type="AlphaFoldDB" id="A0A9P5U909"/>
<evidence type="ECO:0008006" key="3">
    <source>
        <dbReference type="Google" id="ProtNLM"/>
    </source>
</evidence>
<reference evidence="1" key="1">
    <citation type="submission" date="2020-11" db="EMBL/GenBank/DDBJ databases">
        <authorList>
            <consortium name="DOE Joint Genome Institute"/>
            <person name="Ahrendt S."/>
            <person name="Riley R."/>
            <person name="Andreopoulos W."/>
            <person name="Labutti K."/>
            <person name="Pangilinan J."/>
            <person name="Ruiz-Duenas F.J."/>
            <person name="Barrasa J.M."/>
            <person name="Sanchez-Garcia M."/>
            <person name="Camarero S."/>
            <person name="Miyauchi S."/>
            <person name="Serrano A."/>
            <person name="Linde D."/>
            <person name="Babiker R."/>
            <person name="Drula E."/>
            <person name="Ayuso-Fernandez I."/>
            <person name="Pacheco R."/>
            <person name="Padilla G."/>
            <person name="Ferreira P."/>
            <person name="Barriuso J."/>
            <person name="Kellner H."/>
            <person name="Castanera R."/>
            <person name="Alfaro M."/>
            <person name="Ramirez L."/>
            <person name="Pisabarro A.G."/>
            <person name="Kuo A."/>
            <person name="Tritt A."/>
            <person name="Lipzen A."/>
            <person name="He G."/>
            <person name="Yan M."/>
            <person name="Ng V."/>
            <person name="Cullen D."/>
            <person name="Martin F."/>
            <person name="Rosso M.-N."/>
            <person name="Henrissat B."/>
            <person name="Hibbett D."/>
            <person name="Martinez A.T."/>
            <person name="Grigoriev I.V."/>
        </authorList>
    </citation>
    <scope>NUCLEOTIDE SEQUENCE</scope>
    <source>
        <strain evidence="1">AH 40177</strain>
    </source>
</reference>
<accession>A0A9P5U909</accession>
<protein>
    <recommendedName>
        <fullName evidence="3">F-box domain-containing protein</fullName>
    </recommendedName>
</protein>
<name>A0A9P5U909_9AGAR</name>
<comment type="caution">
    <text evidence="1">The sequence shown here is derived from an EMBL/GenBank/DDBJ whole genome shotgun (WGS) entry which is preliminary data.</text>
</comment>
<dbReference type="EMBL" id="JADNRY010000040">
    <property type="protein sequence ID" value="KAF9070472.1"/>
    <property type="molecule type" value="Genomic_DNA"/>
</dbReference>
<dbReference type="SUPFAM" id="SSF52047">
    <property type="entry name" value="RNI-like"/>
    <property type="match status" value="1"/>
</dbReference>
<dbReference type="Gene3D" id="3.80.10.10">
    <property type="entry name" value="Ribonuclease Inhibitor"/>
    <property type="match status" value="1"/>
</dbReference>
<dbReference type="InterPro" id="IPR032675">
    <property type="entry name" value="LRR_dom_sf"/>
</dbReference>
<keyword evidence="2" id="KW-1185">Reference proteome</keyword>
<gene>
    <name evidence="1" type="ORF">BDP27DRAFT_1419938</name>
</gene>
<evidence type="ECO:0000313" key="1">
    <source>
        <dbReference type="EMBL" id="KAF9070472.1"/>
    </source>
</evidence>
<dbReference type="Proteomes" id="UP000772434">
    <property type="component" value="Unassembled WGS sequence"/>
</dbReference>